<organism evidence="2 3">
    <name type="scientific">Lentilactobacillus kisonensis DSM 19906 = JCM 15041</name>
    <dbReference type="NCBI Taxonomy" id="1423766"/>
    <lineage>
        <taxon>Bacteria</taxon>
        <taxon>Bacillati</taxon>
        <taxon>Bacillota</taxon>
        <taxon>Bacilli</taxon>
        <taxon>Lactobacillales</taxon>
        <taxon>Lactobacillaceae</taxon>
        <taxon>Lentilactobacillus</taxon>
    </lineage>
</organism>
<gene>
    <name evidence="2" type="ORF">FC98_GL000294</name>
</gene>
<proteinExistence type="inferred from homology"/>
<name>A0A0R1NTE8_9LACO</name>
<comment type="similarity">
    <text evidence="1">Belongs to the peptidase S58 family.</text>
</comment>
<evidence type="ECO:0000313" key="2">
    <source>
        <dbReference type="EMBL" id="KRL23565.1"/>
    </source>
</evidence>
<dbReference type="PANTHER" id="PTHR36512:SF3">
    <property type="entry name" value="BLR5678 PROTEIN"/>
    <property type="match status" value="1"/>
</dbReference>
<dbReference type="InterPro" id="IPR005321">
    <property type="entry name" value="Peptidase_S58_DmpA"/>
</dbReference>
<evidence type="ECO:0000313" key="3">
    <source>
        <dbReference type="Proteomes" id="UP000051439"/>
    </source>
</evidence>
<dbReference type="AlphaFoldDB" id="A0A0R1NTE8"/>
<evidence type="ECO:0000256" key="1">
    <source>
        <dbReference type="ARBA" id="ARBA00007068"/>
    </source>
</evidence>
<dbReference type="InterPro" id="IPR016117">
    <property type="entry name" value="ArgJ-like_dom_sf"/>
</dbReference>
<dbReference type="CDD" id="cd02253">
    <property type="entry name" value="DmpA"/>
    <property type="match status" value="1"/>
</dbReference>
<sequence length="372" mass="39598">MIVMGLSAKLLNDVSDGKKGSKNLITDVPGVKVGQVTVDKDDVHSGVTAILPHTHNLFRNKVPAASYVINGFGKSVGLVQIDELGTIETPIILTNTFGVGTAVNALTRRMLAENPEIGDTTSTVNPIVAECNDGDVSNIRKMQLTEADVTTALNSAAETFTEGAVGGGRGMMCYDLKGGIGSASRVVEIDDDHQYTVGALVMSNYGFLADMVINGQPIGAPLAEMLAADKQKEEKGSIITVLATDAPLNSRQLHRMAKRATVGINRTGGFIGNGSGEIVFAFSTANQVAHFANHDIEMVPRFNDNHIDTFFRATAAVVDESVLSSLVHAKSVVDRKGRLRLSFCDAARRLANQQPRYQGMVDTVLTQLGVSQ</sequence>
<dbReference type="Proteomes" id="UP000051439">
    <property type="component" value="Unassembled WGS sequence"/>
</dbReference>
<dbReference type="PATRIC" id="fig|1423766.4.peg.293"/>
<dbReference type="SUPFAM" id="SSF56266">
    <property type="entry name" value="DmpA/ArgJ-like"/>
    <property type="match status" value="1"/>
</dbReference>
<comment type="caution">
    <text evidence="2">The sequence shown here is derived from an EMBL/GenBank/DDBJ whole genome shotgun (WGS) entry which is preliminary data.</text>
</comment>
<accession>A0A0R1NTE8</accession>
<dbReference type="GO" id="GO:0004177">
    <property type="term" value="F:aminopeptidase activity"/>
    <property type="evidence" value="ECO:0007669"/>
    <property type="project" value="TreeGrafter"/>
</dbReference>
<reference evidence="2 3" key="1">
    <citation type="journal article" date="2015" name="Genome Announc.">
        <title>Expanding the biotechnology potential of lactobacilli through comparative genomics of 213 strains and associated genera.</title>
        <authorList>
            <person name="Sun Z."/>
            <person name="Harris H.M."/>
            <person name="McCann A."/>
            <person name="Guo C."/>
            <person name="Argimon S."/>
            <person name="Zhang W."/>
            <person name="Yang X."/>
            <person name="Jeffery I.B."/>
            <person name="Cooney J.C."/>
            <person name="Kagawa T.F."/>
            <person name="Liu W."/>
            <person name="Song Y."/>
            <person name="Salvetti E."/>
            <person name="Wrobel A."/>
            <person name="Rasinkangas P."/>
            <person name="Parkhill J."/>
            <person name="Rea M.C."/>
            <person name="O'Sullivan O."/>
            <person name="Ritari J."/>
            <person name="Douillard F.P."/>
            <person name="Paul Ross R."/>
            <person name="Yang R."/>
            <person name="Briner A.E."/>
            <person name="Felis G.E."/>
            <person name="de Vos W.M."/>
            <person name="Barrangou R."/>
            <person name="Klaenhammer T.R."/>
            <person name="Caufield P.W."/>
            <person name="Cui Y."/>
            <person name="Zhang H."/>
            <person name="O'Toole P.W."/>
        </authorList>
    </citation>
    <scope>NUCLEOTIDE SEQUENCE [LARGE SCALE GENOMIC DNA]</scope>
    <source>
        <strain evidence="2 3">DSM 19906</strain>
    </source>
</reference>
<dbReference type="EMBL" id="AZEB01000001">
    <property type="protein sequence ID" value="KRL23565.1"/>
    <property type="molecule type" value="Genomic_DNA"/>
</dbReference>
<protein>
    <submittedName>
        <fullName evidence="2">Peptidase family T4</fullName>
    </submittedName>
</protein>
<keyword evidence="3" id="KW-1185">Reference proteome</keyword>
<dbReference type="PANTHER" id="PTHR36512">
    <property type="entry name" value="D-AMINOPEPTIDASE"/>
    <property type="match status" value="1"/>
</dbReference>
<dbReference type="Gene3D" id="3.60.70.12">
    <property type="entry name" value="L-amino peptidase D-ALA esterase/amidase"/>
    <property type="match status" value="1"/>
</dbReference>
<dbReference type="Pfam" id="PF03576">
    <property type="entry name" value="Peptidase_S58"/>
    <property type="match status" value="1"/>
</dbReference>